<keyword evidence="4" id="KW-1185">Reference proteome</keyword>
<evidence type="ECO:0000259" key="2">
    <source>
        <dbReference type="Pfam" id="PF26130"/>
    </source>
</evidence>
<dbReference type="EMBL" id="JASCZI010271882">
    <property type="protein sequence ID" value="MED6216659.1"/>
    <property type="molecule type" value="Genomic_DNA"/>
</dbReference>
<evidence type="ECO:0000313" key="3">
    <source>
        <dbReference type="EMBL" id="MED6216659.1"/>
    </source>
</evidence>
<sequence>MRYKGQELIIEDNDSDFWSVYEAEEQLRRLGHEDDDISAMWYKDPAVEDYSIGLRQFVTDADALEMVRIGVERGHVELFVVHEDAPKEGFPEIGYIDVHGDPPGKNGEPGLEVGPNVEAGADLNAGNGQAEEGAVEEDVPNNENVVPDVEEVAPAVGIGGDGVEVGVEVGVDEGVAGEAGLGSADQEASNEEAAQNVHAEEVDGEGVESMHCGDDEVAGGGEQPHVVEGNNAGHDASSDDSEDAEYVPSGEEADNADDIHFTDSEEDLDISDNFFGVEEDAGNNVVDKGKIVLNEDFEEEGEDSDEAEGGYEMGGRDRDDEEADEEDRILFLVHKPQANMAEYRWEAGTVYASREEFKEAVTSNAVYTKRGIKFYKVDRTRVIVNC</sequence>
<dbReference type="Proteomes" id="UP001341840">
    <property type="component" value="Unassembled WGS sequence"/>
</dbReference>
<proteinExistence type="predicted"/>
<evidence type="ECO:0000256" key="1">
    <source>
        <dbReference type="SAM" id="MobiDB-lite"/>
    </source>
</evidence>
<name>A0ABU6Z501_9FABA</name>
<evidence type="ECO:0000313" key="4">
    <source>
        <dbReference type="Proteomes" id="UP001341840"/>
    </source>
</evidence>
<accession>A0ABU6Z501</accession>
<feature type="region of interest" description="Disordered" evidence="1">
    <location>
        <begin position="181"/>
        <end position="257"/>
    </location>
</feature>
<comment type="caution">
    <text evidence="3">The sequence shown here is derived from an EMBL/GenBank/DDBJ whole genome shotgun (WGS) entry which is preliminary data.</text>
</comment>
<feature type="domain" description="PB1-like" evidence="2">
    <location>
        <begin position="3"/>
        <end position="82"/>
    </location>
</feature>
<protein>
    <recommendedName>
        <fullName evidence="2">PB1-like domain-containing protein</fullName>
    </recommendedName>
</protein>
<dbReference type="InterPro" id="IPR058594">
    <property type="entry name" value="PB1-like_dom_pln"/>
</dbReference>
<feature type="compositionally biased region" description="Acidic residues" evidence="1">
    <location>
        <begin position="296"/>
        <end position="309"/>
    </location>
</feature>
<organism evidence="3 4">
    <name type="scientific">Stylosanthes scabra</name>
    <dbReference type="NCBI Taxonomy" id="79078"/>
    <lineage>
        <taxon>Eukaryota</taxon>
        <taxon>Viridiplantae</taxon>
        <taxon>Streptophyta</taxon>
        <taxon>Embryophyta</taxon>
        <taxon>Tracheophyta</taxon>
        <taxon>Spermatophyta</taxon>
        <taxon>Magnoliopsida</taxon>
        <taxon>eudicotyledons</taxon>
        <taxon>Gunneridae</taxon>
        <taxon>Pentapetalae</taxon>
        <taxon>rosids</taxon>
        <taxon>fabids</taxon>
        <taxon>Fabales</taxon>
        <taxon>Fabaceae</taxon>
        <taxon>Papilionoideae</taxon>
        <taxon>50 kb inversion clade</taxon>
        <taxon>dalbergioids sensu lato</taxon>
        <taxon>Dalbergieae</taxon>
        <taxon>Pterocarpus clade</taxon>
        <taxon>Stylosanthes</taxon>
    </lineage>
</organism>
<gene>
    <name evidence="3" type="ORF">PIB30_009545</name>
</gene>
<reference evidence="3 4" key="1">
    <citation type="journal article" date="2023" name="Plants (Basel)">
        <title>Bridging the Gap: Combining Genomics and Transcriptomics Approaches to Understand Stylosanthes scabra, an Orphan Legume from the Brazilian Caatinga.</title>
        <authorList>
            <person name="Ferreira-Neto J.R.C."/>
            <person name="da Silva M.D."/>
            <person name="Binneck E."/>
            <person name="de Melo N.F."/>
            <person name="da Silva R.H."/>
            <person name="de Melo A.L.T.M."/>
            <person name="Pandolfi V."/>
            <person name="Bustamante F.O."/>
            <person name="Brasileiro-Vidal A.C."/>
            <person name="Benko-Iseppon A.M."/>
        </authorList>
    </citation>
    <scope>NUCLEOTIDE SEQUENCE [LARGE SCALE GENOMIC DNA]</scope>
    <source>
        <tissue evidence="3">Leaves</tissue>
    </source>
</reference>
<feature type="compositionally biased region" description="Acidic residues" evidence="1">
    <location>
        <begin position="238"/>
        <end position="256"/>
    </location>
</feature>
<dbReference type="Pfam" id="PF26130">
    <property type="entry name" value="PB1-like"/>
    <property type="match status" value="1"/>
</dbReference>
<feature type="region of interest" description="Disordered" evidence="1">
    <location>
        <begin position="296"/>
        <end position="324"/>
    </location>
</feature>